<feature type="region of interest" description="Disordered" evidence="3">
    <location>
        <begin position="123"/>
        <end position="148"/>
    </location>
</feature>
<dbReference type="SUPFAM" id="SSF55729">
    <property type="entry name" value="Acyl-CoA N-acyltransferases (Nat)"/>
    <property type="match status" value="1"/>
</dbReference>
<dbReference type="Proteomes" id="UP000612282">
    <property type="component" value="Unassembled WGS sequence"/>
</dbReference>
<comment type="caution">
    <text evidence="5">The sequence shown here is derived from an EMBL/GenBank/DDBJ whole genome shotgun (WGS) entry which is preliminary data.</text>
</comment>
<keyword evidence="6" id="KW-1185">Reference proteome</keyword>
<dbReference type="InterPro" id="IPR016181">
    <property type="entry name" value="Acyl_CoA_acyltransferase"/>
</dbReference>
<reference evidence="5 6" key="1">
    <citation type="submission" date="2021-01" db="EMBL/GenBank/DDBJ databases">
        <title>Whole genome shotgun sequence of Actinoplanes couchii NBRC 106145.</title>
        <authorList>
            <person name="Komaki H."/>
            <person name="Tamura T."/>
        </authorList>
    </citation>
    <scope>NUCLEOTIDE SEQUENCE [LARGE SCALE GENOMIC DNA]</scope>
    <source>
        <strain evidence="5 6">NBRC 106145</strain>
    </source>
</reference>
<dbReference type="Gene3D" id="3.40.630.30">
    <property type="match status" value="1"/>
</dbReference>
<feature type="domain" description="N-acetyltransferase" evidence="4">
    <location>
        <begin position="99"/>
        <end position="240"/>
    </location>
</feature>
<dbReference type="InterPro" id="IPR000182">
    <property type="entry name" value="GNAT_dom"/>
</dbReference>
<gene>
    <name evidence="5" type="ORF">Aco03nite_078090</name>
</gene>
<keyword evidence="2" id="KW-0012">Acyltransferase</keyword>
<dbReference type="Pfam" id="PF00583">
    <property type="entry name" value="Acetyltransf_1"/>
    <property type="match status" value="1"/>
</dbReference>
<dbReference type="PROSITE" id="PS51186">
    <property type="entry name" value="GNAT"/>
    <property type="match status" value="1"/>
</dbReference>
<feature type="compositionally biased region" description="Low complexity" evidence="3">
    <location>
        <begin position="59"/>
        <end position="84"/>
    </location>
</feature>
<name>A0ABQ3XLQ8_9ACTN</name>
<protein>
    <recommendedName>
        <fullName evidence="4">N-acetyltransferase domain-containing protein</fullName>
    </recommendedName>
</protein>
<dbReference type="EMBL" id="BOMG01000097">
    <property type="protein sequence ID" value="GID59405.1"/>
    <property type="molecule type" value="Genomic_DNA"/>
</dbReference>
<evidence type="ECO:0000256" key="2">
    <source>
        <dbReference type="ARBA" id="ARBA00023315"/>
    </source>
</evidence>
<evidence type="ECO:0000259" key="4">
    <source>
        <dbReference type="PROSITE" id="PS51186"/>
    </source>
</evidence>
<dbReference type="PANTHER" id="PTHR43877">
    <property type="entry name" value="AMINOALKYLPHOSPHONATE N-ACETYLTRANSFERASE-RELATED-RELATED"/>
    <property type="match status" value="1"/>
</dbReference>
<evidence type="ECO:0000313" key="5">
    <source>
        <dbReference type="EMBL" id="GID59405.1"/>
    </source>
</evidence>
<dbReference type="CDD" id="cd04301">
    <property type="entry name" value="NAT_SF"/>
    <property type="match status" value="1"/>
</dbReference>
<feature type="region of interest" description="Disordered" evidence="3">
    <location>
        <begin position="46"/>
        <end position="84"/>
    </location>
</feature>
<evidence type="ECO:0000313" key="6">
    <source>
        <dbReference type="Proteomes" id="UP000612282"/>
    </source>
</evidence>
<evidence type="ECO:0000256" key="1">
    <source>
        <dbReference type="ARBA" id="ARBA00022679"/>
    </source>
</evidence>
<organism evidence="5 6">
    <name type="scientific">Actinoplanes couchii</name>
    <dbReference type="NCBI Taxonomy" id="403638"/>
    <lineage>
        <taxon>Bacteria</taxon>
        <taxon>Bacillati</taxon>
        <taxon>Actinomycetota</taxon>
        <taxon>Actinomycetes</taxon>
        <taxon>Micromonosporales</taxon>
        <taxon>Micromonosporaceae</taxon>
        <taxon>Actinoplanes</taxon>
    </lineage>
</organism>
<sequence>MIRQFGWSDYEGVLEVWRAAGRDVMGREELEAKLSRDPELFLVATAGDPTPGGIPTVAGDPSSGGDLSPGGDFPPGGDLSPVADPAPVGGVVVAGDLALTCGVDLHGDLPSAGDLSAAGGPLAGVAPSPGWDPSSAGGPSAAGDLPSGGDGVLGGGGIAGVVLGTYDGRRGWIFRLAVHPAYRRQGIARRLVAELEGRLAALGCPRVNLLVMPDNEAGLRFWQELGYLPCPDVLCTKPLVTSSS</sequence>
<proteinExistence type="predicted"/>
<accession>A0ABQ3XLQ8</accession>
<evidence type="ECO:0000256" key="3">
    <source>
        <dbReference type="SAM" id="MobiDB-lite"/>
    </source>
</evidence>
<keyword evidence="1" id="KW-0808">Transferase</keyword>
<dbReference type="InterPro" id="IPR050832">
    <property type="entry name" value="Bact_Acetyltransf"/>
</dbReference>